<evidence type="ECO:0000256" key="7">
    <source>
        <dbReference type="ARBA" id="ARBA00023136"/>
    </source>
</evidence>
<dbReference type="GO" id="GO:0009055">
    <property type="term" value="F:electron transfer activity"/>
    <property type="evidence" value="ECO:0007669"/>
    <property type="project" value="InterPro"/>
</dbReference>
<dbReference type="EMBL" id="LR899012">
    <property type="protein sequence ID" value="CAD7088635.1"/>
    <property type="molecule type" value="Genomic_DNA"/>
</dbReference>
<evidence type="ECO:0000313" key="9">
    <source>
        <dbReference type="EMBL" id="CAD7088635.1"/>
    </source>
</evidence>
<keyword evidence="6" id="KW-0408">Iron</keyword>
<keyword evidence="3 8" id="KW-0812">Transmembrane</keyword>
<evidence type="ECO:0000256" key="2">
    <source>
        <dbReference type="ARBA" id="ARBA00022617"/>
    </source>
</evidence>
<dbReference type="InParanoid" id="A0A7R8UWY6"/>
<name>A0A7R8UWY6_HERIL</name>
<reference evidence="9 10" key="1">
    <citation type="submission" date="2020-11" db="EMBL/GenBank/DDBJ databases">
        <authorList>
            <person name="Wallbank WR R."/>
            <person name="Pardo Diaz C."/>
            <person name="Kozak K."/>
            <person name="Martin S."/>
            <person name="Jiggins C."/>
            <person name="Moest M."/>
            <person name="Warren A I."/>
            <person name="Generalovic N T."/>
            <person name="Byers J.R.P. K."/>
            <person name="Montejo-Kovacevich G."/>
            <person name="Yen C E."/>
        </authorList>
    </citation>
    <scope>NUCLEOTIDE SEQUENCE [LARGE SCALE GENOMIC DNA]</scope>
</reference>
<dbReference type="GO" id="GO:0005739">
    <property type="term" value="C:mitochondrion"/>
    <property type="evidence" value="ECO:0007669"/>
    <property type="project" value="GOC"/>
</dbReference>
<dbReference type="AlphaFoldDB" id="A0A7R8UWY6"/>
<dbReference type="InterPro" id="IPR014314">
    <property type="entry name" value="Succ_DH_cytb556"/>
</dbReference>
<evidence type="ECO:0000256" key="8">
    <source>
        <dbReference type="SAM" id="Phobius"/>
    </source>
</evidence>
<dbReference type="InterPro" id="IPR000701">
    <property type="entry name" value="SuccDH_FuR_B_TM-su"/>
</dbReference>
<evidence type="ECO:0000256" key="4">
    <source>
        <dbReference type="ARBA" id="ARBA00022723"/>
    </source>
</evidence>
<evidence type="ECO:0000313" key="10">
    <source>
        <dbReference type="Proteomes" id="UP000594454"/>
    </source>
</evidence>
<keyword evidence="7 8" id="KW-0472">Membrane</keyword>
<dbReference type="Proteomes" id="UP000594454">
    <property type="component" value="Chromosome 4"/>
</dbReference>
<dbReference type="PANTHER" id="PTHR10978:SF5">
    <property type="entry name" value="SUCCINATE DEHYDROGENASE CYTOCHROME B560 SUBUNIT, MITOCHONDRIAL"/>
    <property type="match status" value="1"/>
</dbReference>
<dbReference type="Gene3D" id="1.20.1300.10">
    <property type="entry name" value="Fumarate reductase/succinate dehydrogenase, transmembrane subunit"/>
    <property type="match status" value="1"/>
</dbReference>
<dbReference type="GO" id="GO:0006121">
    <property type="term" value="P:mitochondrial electron transport, succinate to ubiquinone"/>
    <property type="evidence" value="ECO:0007669"/>
    <property type="project" value="TreeGrafter"/>
</dbReference>
<dbReference type="GO" id="GO:0046872">
    <property type="term" value="F:metal ion binding"/>
    <property type="evidence" value="ECO:0007669"/>
    <property type="project" value="UniProtKB-KW"/>
</dbReference>
<keyword evidence="4" id="KW-0479">Metal-binding</keyword>
<accession>A0A7R8UWY6</accession>
<keyword evidence="10" id="KW-1185">Reference proteome</keyword>
<dbReference type="CDD" id="cd03499">
    <property type="entry name" value="SQR_TypeC_SdhC"/>
    <property type="match status" value="1"/>
</dbReference>
<proteinExistence type="predicted"/>
<dbReference type="SUPFAM" id="SSF81343">
    <property type="entry name" value="Fumarate reductase respiratory complex transmembrane subunits"/>
    <property type="match status" value="1"/>
</dbReference>
<keyword evidence="5 8" id="KW-1133">Transmembrane helix</keyword>
<feature type="transmembrane region" description="Helical" evidence="8">
    <location>
        <begin position="118"/>
        <end position="136"/>
    </location>
</feature>
<dbReference type="GO" id="GO:0016020">
    <property type="term" value="C:membrane"/>
    <property type="evidence" value="ECO:0007669"/>
    <property type="project" value="UniProtKB-SubCell"/>
</dbReference>
<evidence type="ECO:0000256" key="1">
    <source>
        <dbReference type="ARBA" id="ARBA00004370"/>
    </source>
</evidence>
<protein>
    <recommendedName>
        <fullName evidence="11">Succinate dehydrogenase cytochrome b560 subunit, mitochondrial</fullName>
    </recommendedName>
</protein>
<evidence type="ECO:0008006" key="11">
    <source>
        <dbReference type="Google" id="ProtNLM"/>
    </source>
</evidence>
<sequence length="184" mass="20975">MLCLRSRSIASLFKPFPDISPPFFFILPRRSKYNVERLAKPPKLPEDYEERNENLKRALSPHITIYKLEMPAHQSLAHRTTGIMLSTYLVIFGLGALVLPNDFAYYVNMVYGWDLNCYLLAFLKFMIAWPFTIHFVGGVKHLIWDAAPICLKKMDSIYIAGYAVFALGTISAIWLASIKTGVPL</sequence>
<dbReference type="OrthoDB" id="588261at2759"/>
<gene>
    <name evidence="9" type="ORF">HERILL_LOCUS11241</name>
</gene>
<dbReference type="Pfam" id="PF01127">
    <property type="entry name" value="Sdh_cyt"/>
    <property type="match status" value="1"/>
</dbReference>
<keyword evidence="2" id="KW-0349">Heme</keyword>
<dbReference type="InterPro" id="IPR034804">
    <property type="entry name" value="SQR/QFR_C/D"/>
</dbReference>
<dbReference type="PANTHER" id="PTHR10978">
    <property type="entry name" value="SUCCINATE DEHYDROGENASE CYTOCHROME B560 SUBUNIT"/>
    <property type="match status" value="1"/>
</dbReference>
<dbReference type="GO" id="GO:0006099">
    <property type="term" value="P:tricarboxylic acid cycle"/>
    <property type="evidence" value="ECO:0007669"/>
    <property type="project" value="InterPro"/>
</dbReference>
<comment type="subcellular location">
    <subcellularLocation>
        <location evidence="1">Membrane</location>
    </subcellularLocation>
</comment>
<evidence type="ECO:0000256" key="5">
    <source>
        <dbReference type="ARBA" id="ARBA00022989"/>
    </source>
</evidence>
<evidence type="ECO:0000256" key="6">
    <source>
        <dbReference type="ARBA" id="ARBA00023004"/>
    </source>
</evidence>
<evidence type="ECO:0000256" key="3">
    <source>
        <dbReference type="ARBA" id="ARBA00022692"/>
    </source>
</evidence>
<feature type="transmembrane region" description="Helical" evidence="8">
    <location>
        <begin position="157"/>
        <end position="178"/>
    </location>
</feature>
<organism evidence="9 10">
    <name type="scientific">Hermetia illucens</name>
    <name type="common">Black soldier fly</name>
    <dbReference type="NCBI Taxonomy" id="343691"/>
    <lineage>
        <taxon>Eukaryota</taxon>
        <taxon>Metazoa</taxon>
        <taxon>Ecdysozoa</taxon>
        <taxon>Arthropoda</taxon>
        <taxon>Hexapoda</taxon>
        <taxon>Insecta</taxon>
        <taxon>Pterygota</taxon>
        <taxon>Neoptera</taxon>
        <taxon>Endopterygota</taxon>
        <taxon>Diptera</taxon>
        <taxon>Brachycera</taxon>
        <taxon>Stratiomyomorpha</taxon>
        <taxon>Stratiomyidae</taxon>
        <taxon>Hermetiinae</taxon>
        <taxon>Hermetia</taxon>
    </lineage>
</organism>